<dbReference type="EMBL" id="CM007363">
    <property type="protein sequence ID" value="OIW15191.1"/>
    <property type="molecule type" value="Genomic_DNA"/>
</dbReference>
<feature type="compositionally biased region" description="Basic and acidic residues" evidence="6">
    <location>
        <begin position="25"/>
        <end position="36"/>
    </location>
</feature>
<keyword evidence="9" id="KW-1185">Reference proteome</keyword>
<dbReference type="PANTHER" id="PTHR46261">
    <property type="entry name" value="HIGH MOBILITY GROUP B PROTEIN 4-RELATED"/>
    <property type="match status" value="1"/>
</dbReference>
<dbReference type="Gramene" id="OIW15191">
    <property type="protein sequence ID" value="OIW15191"/>
    <property type="gene ID" value="TanjilG_31654"/>
</dbReference>
<evidence type="ECO:0000256" key="5">
    <source>
        <dbReference type="PROSITE-ProRule" id="PRU00267"/>
    </source>
</evidence>
<proteinExistence type="inferred from homology"/>
<gene>
    <name evidence="8" type="ORF">TanjilG_31654</name>
</gene>
<organism evidence="8 9">
    <name type="scientific">Lupinus angustifolius</name>
    <name type="common">Narrow-leaved blue lupine</name>
    <dbReference type="NCBI Taxonomy" id="3871"/>
    <lineage>
        <taxon>Eukaryota</taxon>
        <taxon>Viridiplantae</taxon>
        <taxon>Streptophyta</taxon>
        <taxon>Embryophyta</taxon>
        <taxon>Tracheophyta</taxon>
        <taxon>Spermatophyta</taxon>
        <taxon>Magnoliopsida</taxon>
        <taxon>eudicotyledons</taxon>
        <taxon>Gunneridae</taxon>
        <taxon>Pentapetalae</taxon>
        <taxon>rosids</taxon>
        <taxon>fabids</taxon>
        <taxon>Fabales</taxon>
        <taxon>Fabaceae</taxon>
        <taxon>Papilionoideae</taxon>
        <taxon>50 kb inversion clade</taxon>
        <taxon>genistoids sensu lato</taxon>
        <taxon>core genistoids</taxon>
        <taxon>Genisteae</taxon>
        <taxon>Lupinus</taxon>
    </lineage>
</organism>
<comment type="similarity">
    <text evidence="2">Belongs to the HMGB family.</text>
</comment>
<evidence type="ECO:0000313" key="8">
    <source>
        <dbReference type="EMBL" id="OIW15191.1"/>
    </source>
</evidence>
<keyword evidence="4 5" id="KW-0539">Nucleus</keyword>
<evidence type="ECO:0000256" key="3">
    <source>
        <dbReference type="ARBA" id="ARBA00023125"/>
    </source>
</evidence>
<keyword evidence="3 5" id="KW-0238">DNA-binding</keyword>
<dbReference type="AlphaFoldDB" id="A0A1J7HQV9"/>
<reference evidence="8 9" key="1">
    <citation type="journal article" date="2017" name="Plant Biotechnol. J.">
        <title>A comprehensive draft genome sequence for lupin (Lupinus angustifolius), an emerging health food: insights into plant-microbe interactions and legume evolution.</title>
        <authorList>
            <person name="Hane J.K."/>
            <person name="Ming Y."/>
            <person name="Kamphuis L.G."/>
            <person name="Nelson M.N."/>
            <person name="Garg G."/>
            <person name="Atkins C.A."/>
            <person name="Bayer P.E."/>
            <person name="Bravo A."/>
            <person name="Bringans S."/>
            <person name="Cannon S."/>
            <person name="Edwards D."/>
            <person name="Foley R."/>
            <person name="Gao L.L."/>
            <person name="Harrison M.J."/>
            <person name="Huang W."/>
            <person name="Hurgobin B."/>
            <person name="Li S."/>
            <person name="Liu C.W."/>
            <person name="McGrath A."/>
            <person name="Morahan G."/>
            <person name="Murray J."/>
            <person name="Weller J."/>
            <person name="Jian J."/>
            <person name="Singh K.B."/>
        </authorList>
    </citation>
    <scope>NUCLEOTIDE SEQUENCE [LARGE SCALE GENOMIC DNA]</scope>
    <source>
        <strain evidence="9">cv. Tanjil</strain>
        <tissue evidence="8">Whole plant</tissue>
    </source>
</reference>
<sequence length="160" mass="18214">MPKASCDAKPADTRLKRKGAGIAREQTKKAAKDPNKPKRLQSAFFVVMAEFREEFKKENPNNQSVTTIGKACGSEWKEMNDAEKAPYVAKAVKKKEEIGEDGFVTMSLSIVSTPCQHGTRMSRVRRKREMHRLRMKPTRIDLQRMEGEGHPCQHWNSSQP</sequence>
<dbReference type="PROSITE" id="PS50118">
    <property type="entry name" value="HMG_BOX_2"/>
    <property type="match status" value="1"/>
</dbReference>
<dbReference type="Pfam" id="PF00505">
    <property type="entry name" value="HMG_box"/>
    <property type="match status" value="1"/>
</dbReference>
<name>A0A1J7HQV9_LUPAN</name>
<dbReference type="Proteomes" id="UP000188354">
    <property type="component" value="Chromosome LG03"/>
</dbReference>
<dbReference type="GO" id="GO:0005634">
    <property type="term" value="C:nucleus"/>
    <property type="evidence" value="ECO:0007669"/>
    <property type="project" value="UniProtKB-SubCell"/>
</dbReference>
<dbReference type="InterPro" id="IPR031061">
    <property type="entry name" value="HMGB_plant"/>
</dbReference>
<accession>A0A1J7HQV9</accession>
<dbReference type="STRING" id="3871.A0A1J7HQV9"/>
<dbReference type="SMART" id="SM00398">
    <property type="entry name" value="HMG"/>
    <property type="match status" value="1"/>
</dbReference>
<evidence type="ECO:0000256" key="1">
    <source>
        <dbReference type="ARBA" id="ARBA00004123"/>
    </source>
</evidence>
<evidence type="ECO:0000256" key="4">
    <source>
        <dbReference type="ARBA" id="ARBA00023242"/>
    </source>
</evidence>
<dbReference type="PANTHER" id="PTHR46261:SF18">
    <property type="entry name" value="DNA-BINDING PROTEIN MNB1B"/>
    <property type="match status" value="1"/>
</dbReference>
<feature type="region of interest" description="Disordered" evidence="6">
    <location>
        <begin position="1"/>
        <end position="38"/>
    </location>
</feature>
<evidence type="ECO:0000256" key="6">
    <source>
        <dbReference type="SAM" id="MobiDB-lite"/>
    </source>
</evidence>
<dbReference type="CDD" id="cd22005">
    <property type="entry name" value="HMG-box_AtHMGB1-like"/>
    <property type="match status" value="1"/>
</dbReference>
<dbReference type="SUPFAM" id="SSF47095">
    <property type="entry name" value="HMG-box"/>
    <property type="match status" value="1"/>
</dbReference>
<dbReference type="GO" id="GO:0003682">
    <property type="term" value="F:chromatin binding"/>
    <property type="evidence" value="ECO:0007669"/>
    <property type="project" value="UniProtKB-ARBA"/>
</dbReference>
<dbReference type="GO" id="GO:0003677">
    <property type="term" value="F:DNA binding"/>
    <property type="evidence" value="ECO:0007669"/>
    <property type="project" value="UniProtKB-UniRule"/>
</dbReference>
<protein>
    <recommendedName>
        <fullName evidence="7">HMG box domain-containing protein</fullName>
    </recommendedName>
</protein>
<dbReference type="GO" id="GO:0030527">
    <property type="term" value="F:structural constituent of chromatin"/>
    <property type="evidence" value="ECO:0007669"/>
    <property type="project" value="UniProtKB-ARBA"/>
</dbReference>
<dbReference type="GO" id="GO:0000785">
    <property type="term" value="C:chromatin"/>
    <property type="evidence" value="ECO:0007669"/>
    <property type="project" value="UniProtKB-ARBA"/>
</dbReference>
<evidence type="ECO:0000256" key="2">
    <source>
        <dbReference type="ARBA" id="ARBA00008774"/>
    </source>
</evidence>
<evidence type="ECO:0000259" key="7">
    <source>
        <dbReference type="PROSITE" id="PS50118"/>
    </source>
</evidence>
<feature type="domain" description="HMG box" evidence="7">
    <location>
        <begin position="37"/>
        <end position="97"/>
    </location>
</feature>
<dbReference type="InterPro" id="IPR009071">
    <property type="entry name" value="HMG_box_dom"/>
</dbReference>
<dbReference type="InterPro" id="IPR036910">
    <property type="entry name" value="HMG_box_dom_sf"/>
</dbReference>
<evidence type="ECO:0000313" key="9">
    <source>
        <dbReference type="Proteomes" id="UP000188354"/>
    </source>
</evidence>
<comment type="subcellular location">
    <subcellularLocation>
        <location evidence="1">Nucleus</location>
    </subcellularLocation>
</comment>
<dbReference type="Gene3D" id="1.10.30.10">
    <property type="entry name" value="High mobility group box domain"/>
    <property type="match status" value="1"/>
</dbReference>
<dbReference type="GO" id="GO:0006325">
    <property type="term" value="P:chromatin organization"/>
    <property type="evidence" value="ECO:0007669"/>
    <property type="project" value="UniProtKB-ARBA"/>
</dbReference>
<feature type="DNA-binding region" description="HMG box" evidence="5">
    <location>
        <begin position="37"/>
        <end position="97"/>
    </location>
</feature>